<dbReference type="FunFam" id="3.40.50.720:FF:000084">
    <property type="entry name" value="Short-chain dehydrogenase reductase"/>
    <property type="match status" value="1"/>
</dbReference>
<dbReference type="PANTHER" id="PTHR44196:SF1">
    <property type="entry name" value="DEHYDROGENASE_REDUCTASE SDR FAMILY MEMBER 7B"/>
    <property type="match status" value="1"/>
</dbReference>
<dbReference type="GO" id="GO:0016491">
    <property type="term" value="F:oxidoreductase activity"/>
    <property type="evidence" value="ECO:0007669"/>
    <property type="project" value="UniProtKB-KW"/>
</dbReference>
<dbReference type="EMBL" id="JACCBF010000001">
    <property type="protein sequence ID" value="NYD30076.1"/>
    <property type="molecule type" value="Genomic_DNA"/>
</dbReference>
<reference evidence="4 5" key="1">
    <citation type="submission" date="2020-07" db="EMBL/GenBank/DDBJ databases">
        <title>Sequencing the genomes of 1000 actinobacteria strains.</title>
        <authorList>
            <person name="Klenk H.-P."/>
        </authorList>
    </citation>
    <scope>NUCLEOTIDE SEQUENCE [LARGE SCALE GENOMIC DNA]</scope>
    <source>
        <strain evidence="4 5">DSM 19082</strain>
    </source>
</reference>
<organism evidence="4 5">
    <name type="scientific">Nocardioides kongjuensis</name>
    <dbReference type="NCBI Taxonomy" id="349522"/>
    <lineage>
        <taxon>Bacteria</taxon>
        <taxon>Bacillati</taxon>
        <taxon>Actinomycetota</taxon>
        <taxon>Actinomycetes</taxon>
        <taxon>Propionibacteriales</taxon>
        <taxon>Nocardioidaceae</taxon>
        <taxon>Nocardioides</taxon>
    </lineage>
</organism>
<dbReference type="PANTHER" id="PTHR44196">
    <property type="entry name" value="DEHYDROGENASE/REDUCTASE SDR FAMILY MEMBER 7B"/>
    <property type="match status" value="1"/>
</dbReference>
<proteinExistence type="inferred from homology"/>
<accession>A0A852RL90</accession>
<dbReference type="InterPro" id="IPR036291">
    <property type="entry name" value="NAD(P)-bd_dom_sf"/>
</dbReference>
<sequence>MWFRAPVRDLAGKQVLVTGAASGIGRAVAEQAADRGAVVHLTDVQPDRLAEVADAIRARGGTVGTAEVADVSDHQQVRRLAAHVTERAGAMDVVLNVAGIAIWGTVRSLEPEHWQRLVDVNLMGPIHVIEEFVPPMIDAGRGGQLVNVSSAAGIIAMPWHAAYSATKFGLRGVSEVLRYDLRKHRIGVSLVCPGGVDTGLVETIRIAGVDQQSRAFVRARRRFQKRAVSPEQAATAIWKGALRNRYWVYTSSDIRLVHWLQRWFPPGYAVAMRAFNYGANRVLPAVEQARRTEAA</sequence>
<dbReference type="NCBIfam" id="NF005881">
    <property type="entry name" value="PRK07832.1"/>
    <property type="match status" value="1"/>
</dbReference>
<dbReference type="Proteomes" id="UP000582231">
    <property type="component" value="Unassembled WGS sequence"/>
</dbReference>
<dbReference type="PRINTS" id="PR00081">
    <property type="entry name" value="GDHRDH"/>
</dbReference>
<evidence type="ECO:0000256" key="2">
    <source>
        <dbReference type="ARBA" id="ARBA00023002"/>
    </source>
</evidence>
<keyword evidence="2" id="KW-0560">Oxidoreductase</keyword>
<gene>
    <name evidence="4" type="ORF">BJ958_001622</name>
</gene>
<evidence type="ECO:0000313" key="4">
    <source>
        <dbReference type="EMBL" id="NYD30076.1"/>
    </source>
</evidence>
<dbReference type="AlphaFoldDB" id="A0A852RL90"/>
<evidence type="ECO:0000256" key="3">
    <source>
        <dbReference type="RuleBase" id="RU000363"/>
    </source>
</evidence>
<dbReference type="InterPro" id="IPR020904">
    <property type="entry name" value="Sc_DH/Rdtase_CS"/>
</dbReference>
<evidence type="ECO:0000256" key="1">
    <source>
        <dbReference type="ARBA" id="ARBA00006484"/>
    </source>
</evidence>
<dbReference type="PROSITE" id="PS00061">
    <property type="entry name" value="ADH_SHORT"/>
    <property type="match status" value="1"/>
</dbReference>
<evidence type="ECO:0000313" key="5">
    <source>
        <dbReference type="Proteomes" id="UP000582231"/>
    </source>
</evidence>
<dbReference type="SUPFAM" id="SSF51735">
    <property type="entry name" value="NAD(P)-binding Rossmann-fold domains"/>
    <property type="match status" value="1"/>
</dbReference>
<dbReference type="CDD" id="cd05233">
    <property type="entry name" value="SDR_c"/>
    <property type="match status" value="1"/>
</dbReference>
<dbReference type="PRINTS" id="PR00080">
    <property type="entry name" value="SDRFAMILY"/>
</dbReference>
<dbReference type="Pfam" id="PF00106">
    <property type="entry name" value="adh_short"/>
    <property type="match status" value="1"/>
</dbReference>
<name>A0A852RL90_9ACTN</name>
<dbReference type="Gene3D" id="3.40.50.720">
    <property type="entry name" value="NAD(P)-binding Rossmann-like Domain"/>
    <property type="match status" value="1"/>
</dbReference>
<keyword evidence="5" id="KW-1185">Reference proteome</keyword>
<protein>
    <submittedName>
        <fullName evidence="4">NAD(P)-dependent dehydrogenase (Short-subunit alcohol dehydrogenase family)</fullName>
    </submittedName>
</protein>
<dbReference type="GO" id="GO:0016020">
    <property type="term" value="C:membrane"/>
    <property type="evidence" value="ECO:0007669"/>
    <property type="project" value="TreeGrafter"/>
</dbReference>
<comment type="similarity">
    <text evidence="1 3">Belongs to the short-chain dehydrogenases/reductases (SDR) family.</text>
</comment>
<dbReference type="RefSeq" id="WP_179726373.1">
    <property type="nucleotide sequence ID" value="NZ_BAABEF010000001.1"/>
</dbReference>
<dbReference type="InterPro" id="IPR002347">
    <property type="entry name" value="SDR_fam"/>
</dbReference>
<comment type="caution">
    <text evidence="4">The sequence shown here is derived from an EMBL/GenBank/DDBJ whole genome shotgun (WGS) entry which is preliminary data.</text>
</comment>